<proteinExistence type="predicted"/>
<protein>
    <submittedName>
        <fullName evidence="1">Uncharacterized protein</fullName>
    </submittedName>
</protein>
<name>V7AVG4_PHAVU</name>
<reference evidence="2" key="1">
    <citation type="journal article" date="2014" name="Nat. Genet.">
        <title>A reference genome for common bean and genome-wide analysis of dual domestications.</title>
        <authorList>
            <person name="Schmutz J."/>
            <person name="McClean P.E."/>
            <person name="Mamidi S."/>
            <person name="Wu G.A."/>
            <person name="Cannon S.B."/>
            <person name="Grimwood J."/>
            <person name="Jenkins J."/>
            <person name="Shu S."/>
            <person name="Song Q."/>
            <person name="Chavarro C."/>
            <person name="Torres-Torres M."/>
            <person name="Geffroy V."/>
            <person name="Moghaddam S.M."/>
            <person name="Gao D."/>
            <person name="Abernathy B."/>
            <person name="Barry K."/>
            <person name="Blair M."/>
            <person name="Brick M.A."/>
            <person name="Chovatia M."/>
            <person name="Gepts P."/>
            <person name="Goodstein D.M."/>
            <person name="Gonzales M."/>
            <person name="Hellsten U."/>
            <person name="Hyten D.L."/>
            <person name="Jia G."/>
            <person name="Kelly J.D."/>
            <person name="Kudrna D."/>
            <person name="Lee R."/>
            <person name="Richard M.M."/>
            <person name="Miklas P.N."/>
            <person name="Osorno J.M."/>
            <person name="Rodrigues J."/>
            <person name="Thareau V."/>
            <person name="Urrea C.A."/>
            <person name="Wang M."/>
            <person name="Yu Y."/>
            <person name="Zhang M."/>
            <person name="Wing R.A."/>
            <person name="Cregan P.B."/>
            <person name="Rokhsar D.S."/>
            <person name="Jackson S.A."/>
        </authorList>
    </citation>
    <scope>NUCLEOTIDE SEQUENCE [LARGE SCALE GENOMIC DNA]</scope>
    <source>
        <strain evidence="2">cv. G19833</strain>
    </source>
</reference>
<dbReference type="AlphaFoldDB" id="V7AVG4"/>
<dbReference type="STRING" id="3885.V7AVG4"/>
<accession>V7AVG4</accession>
<evidence type="ECO:0000313" key="1">
    <source>
        <dbReference type="EMBL" id="ESW09589.1"/>
    </source>
</evidence>
<organism evidence="1 2">
    <name type="scientific">Phaseolus vulgaris</name>
    <name type="common">Kidney bean</name>
    <name type="synonym">French bean</name>
    <dbReference type="NCBI Taxonomy" id="3885"/>
    <lineage>
        <taxon>Eukaryota</taxon>
        <taxon>Viridiplantae</taxon>
        <taxon>Streptophyta</taxon>
        <taxon>Embryophyta</taxon>
        <taxon>Tracheophyta</taxon>
        <taxon>Spermatophyta</taxon>
        <taxon>Magnoliopsida</taxon>
        <taxon>eudicotyledons</taxon>
        <taxon>Gunneridae</taxon>
        <taxon>Pentapetalae</taxon>
        <taxon>rosids</taxon>
        <taxon>fabids</taxon>
        <taxon>Fabales</taxon>
        <taxon>Fabaceae</taxon>
        <taxon>Papilionoideae</taxon>
        <taxon>50 kb inversion clade</taxon>
        <taxon>NPAAA clade</taxon>
        <taxon>indigoferoid/millettioid clade</taxon>
        <taxon>Phaseoleae</taxon>
        <taxon>Phaseolus</taxon>
    </lineage>
</organism>
<evidence type="ECO:0000313" key="2">
    <source>
        <dbReference type="Proteomes" id="UP000000226"/>
    </source>
</evidence>
<keyword evidence="2" id="KW-1185">Reference proteome</keyword>
<dbReference type="Gramene" id="ESW09589">
    <property type="protein sequence ID" value="ESW09589"/>
    <property type="gene ID" value="PHAVU_009G139600g"/>
</dbReference>
<dbReference type="OrthoDB" id="5574975at2759"/>
<dbReference type="EMBL" id="CM002296">
    <property type="protein sequence ID" value="ESW09589.1"/>
    <property type="molecule type" value="Genomic_DNA"/>
</dbReference>
<dbReference type="eggNOG" id="KOG0212">
    <property type="taxonomic scope" value="Eukaryota"/>
</dbReference>
<gene>
    <name evidence="1" type="ORF">PHAVU_009G139600g</name>
</gene>
<sequence length="143" mass="16145">MPYLSLSTNFSVIWKKKISCILLKSRVSGARKLVKAQPDRTCLSSLCDPRQTQRTEIAAFKILKTRLKAVPSYSFNGGSQISEDGDMALDRGNSLNGIIFSARLQQFQQMQHQHRVHLKIQTSKYSSSSSKVAYHIHSACYYS</sequence>
<dbReference type="Proteomes" id="UP000000226">
    <property type="component" value="Chromosome 9"/>
</dbReference>